<feature type="transmembrane region" description="Helical" evidence="6">
    <location>
        <begin position="450"/>
        <end position="469"/>
    </location>
</feature>
<dbReference type="InterPro" id="IPR003838">
    <property type="entry name" value="ABC3_permease_C"/>
</dbReference>
<evidence type="ECO:0000256" key="1">
    <source>
        <dbReference type="ARBA" id="ARBA00004651"/>
    </source>
</evidence>
<evidence type="ECO:0000256" key="4">
    <source>
        <dbReference type="ARBA" id="ARBA00022989"/>
    </source>
</evidence>
<feature type="transmembrane region" description="Helical" evidence="6">
    <location>
        <begin position="236"/>
        <end position="258"/>
    </location>
</feature>
<dbReference type="EMBL" id="BSSD01000001">
    <property type="protein sequence ID" value="GLW89419.1"/>
    <property type="molecule type" value="Genomic_DNA"/>
</dbReference>
<dbReference type="GO" id="GO:0005886">
    <property type="term" value="C:plasma membrane"/>
    <property type="evidence" value="ECO:0007669"/>
    <property type="project" value="UniProtKB-SubCell"/>
</dbReference>
<comment type="subcellular location">
    <subcellularLocation>
        <location evidence="1">Cell membrane</location>
        <topology evidence="1">Multi-pass membrane protein</topology>
    </subcellularLocation>
</comment>
<keyword evidence="2" id="KW-1003">Cell membrane</keyword>
<feature type="transmembrane region" description="Helical" evidence="6">
    <location>
        <begin position="304"/>
        <end position="330"/>
    </location>
</feature>
<gene>
    <name evidence="9" type="ORF">Aglo03_02350</name>
</gene>
<feature type="transmembrane region" description="Helical" evidence="6">
    <location>
        <begin position="351"/>
        <end position="374"/>
    </location>
</feature>
<evidence type="ECO:0000256" key="7">
    <source>
        <dbReference type="SAM" id="SignalP"/>
    </source>
</evidence>
<keyword evidence="10" id="KW-1185">Reference proteome</keyword>
<reference evidence="9" key="1">
    <citation type="submission" date="2023-02" db="EMBL/GenBank/DDBJ databases">
        <title>Actinokineospora globicatena NBRC 15670.</title>
        <authorList>
            <person name="Ichikawa N."/>
            <person name="Sato H."/>
            <person name="Tonouchi N."/>
        </authorList>
    </citation>
    <scope>NUCLEOTIDE SEQUENCE</scope>
    <source>
        <strain evidence="9">NBRC 15670</strain>
    </source>
</reference>
<evidence type="ECO:0000256" key="6">
    <source>
        <dbReference type="SAM" id="Phobius"/>
    </source>
</evidence>
<feature type="domain" description="ABC3 transporter permease C-terminal" evidence="8">
    <location>
        <begin position="397"/>
        <end position="503"/>
    </location>
</feature>
<feature type="transmembrane region" description="Helical" evidence="6">
    <location>
        <begin position="205"/>
        <end position="224"/>
    </location>
</feature>
<evidence type="ECO:0000256" key="5">
    <source>
        <dbReference type="ARBA" id="ARBA00023136"/>
    </source>
</evidence>
<feature type="chain" id="PRO_5040813932" description="ABC3 transporter permease C-terminal domain-containing protein" evidence="7">
    <location>
        <begin position="20"/>
        <end position="517"/>
    </location>
</feature>
<keyword evidence="3 6" id="KW-0812">Transmembrane</keyword>
<keyword evidence="5 6" id="KW-0472">Membrane</keyword>
<proteinExistence type="predicted"/>
<sequence length="517" mass="52246">MLAIAACVGLVLVAVSALAALWDSSARQAARQPLVGEQSGVSSLGLTDTSVLVGDLVVSGRWVTGDGPAPPGLTRLPGPGELVVSPALARLLSDEPAALARFSGARIGVITPDGLAADGELYFYQGVAGPTSGGAVHGFGGARLLEPGSVLAIALITAVLLAPLLLFTAGVARLGVIGRDHLLATLRLLGADSGQVRQVAVAEPLLGAVLGLVLGIAAFAAVVPDLRWIAVVPLPWSVIAAASAVLVALVVGAVLAGTRGVLTEPLGVVRQATPVRRQLWWRLVPLVAGAAQLGAVTTGLATDILLIVLIVPAGVLCLVLAVPALLPWLVERFVAGLRGGPPSWHLAVRRLQFDTATPSRVVSGIAVVLAGAIAVRTLTSSLAGRGQFRELDTAVALLAAFTLVVAGTSLLVLVVHHLVERERAVAALSATGVPGRVVALSLLWQNLLPMGIGVVLADLAGVGAGAVVAHRFDAPTAVDWAFVGAVDGAGVGVVLVATALSLPVLRASADVRGLRDR</sequence>
<evidence type="ECO:0000259" key="8">
    <source>
        <dbReference type="Pfam" id="PF02687"/>
    </source>
</evidence>
<dbReference type="Pfam" id="PF02687">
    <property type="entry name" value="FtsX"/>
    <property type="match status" value="1"/>
</dbReference>
<evidence type="ECO:0000256" key="3">
    <source>
        <dbReference type="ARBA" id="ARBA00022692"/>
    </source>
</evidence>
<evidence type="ECO:0000313" key="10">
    <source>
        <dbReference type="Proteomes" id="UP001165042"/>
    </source>
</evidence>
<keyword evidence="7" id="KW-0732">Signal</keyword>
<comment type="caution">
    <text evidence="9">The sequence shown here is derived from an EMBL/GenBank/DDBJ whole genome shotgun (WGS) entry which is preliminary data.</text>
</comment>
<accession>A0A9W6V6X8</accession>
<feature type="transmembrane region" description="Helical" evidence="6">
    <location>
        <begin position="481"/>
        <end position="505"/>
    </location>
</feature>
<name>A0A9W6V6X8_9PSEU</name>
<feature type="transmembrane region" description="Helical" evidence="6">
    <location>
        <begin position="394"/>
        <end position="415"/>
    </location>
</feature>
<dbReference type="AlphaFoldDB" id="A0A9W6V6X8"/>
<feature type="transmembrane region" description="Helical" evidence="6">
    <location>
        <begin position="150"/>
        <end position="172"/>
    </location>
</feature>
<feature type="transmembrane region" description="Helical" evidence="6">
    <location>
        <begin position="279"/>
        <end position="298"/>
    </location>
</feature>
<feature type="signal peptide" evidence="7">
    <location>
        <begin position="1"/>
        <end position="19"/>
    </location>
</feature>
<organism evidence="9 10">
    <name type="scientific">Actinokineospora globicatena</name>
    <dbReference type="NCBI Taxonomy" id="103729"/>
    <lineage>
        <taxon>Bacteria</taxon>
        <taxon>Bacillati</taxon>
        <taxon>Actinomycetota</taxon>
        <taxon>Actinomycetes</taxon>
        <taxon>Pseudonocardiales</taxon>
        <taxon>Pseudonocardiaceae</taxon>
        <taxon>Actinokineospora</taxon>
    </lineage>
</organism>
<keyword evidence="4 6" id="KW-1133">Transmembrane helix</keyword>
<evidence type="ECO:0000313" key="9">
    <source>
        <dbReference type="EMBL" id="GLW89419.1"/>
    </source>
</evidence>
<evidence type="ECO:0000256" key="2">
    <source>
        <dbReference type="ARBA" id="ARBA00022475"/>
    </source>
</evidence>
<dbReference type="Proteomes" id="UP001165042">
    <property type="component" value="Unassembled WGS sequence"/>
</dbReference>
<protein>
    <recommendedName>
        <fullName evidence="8">ABC3 transporter permease C-terminal domain-containing protein</fullName>
    </recommendedName>
</protein>